<dbReference type="RefSeq" id="XP_036363733.1">
    <property type="nucleotide sequence ID" value="XM_036507840.1"/>
</dbReference>
<dbReference type="GO" id="GO:0042981">
    <property type="term" value="P:regulation of apoptotic process"/>
    <property type="evidence" value="ECO:0007669"/>
    <property type="project" value="InterPro"/>
</dbReference>
<evidence type="ECO:0000313" key="12">
    <source>
        <dbReference type="RefSeq" id="XP_036363737.1"/>
    </source>
</evidence>
<name>A0A6P7T0Z3_9MOLL</name>
<evidence type="ECO:0000313" key="5">
    <source>
        <dbReference type="RefSeq" id="XP_029643677.1"/>
    </source>
</evidence>
<evidence type="ECO:0000313" key="10">
    <source>
        <dbReference type="RefSeq" id="XP_036363735.1"/>
    </source>
</evidence>
<proteinExistence type="predicted"/>
<gene>
    <name evidence="4 5 6 7 8 9 10 11 12" type="primary">LOC115218054</name>
</gene>
<sequence length="474" mass="54350">MVAEKLSNREDLIENLDSEPVFDYLLQHGVISKESYNDINEEEDMPLRNQALLQHLEGLHSSNAMALFINALRQSGQLDLASSLDYTKRIKPVHGTGYLQRDRYKGQVAIRIQVEAVKALVPKMELLDRVSVEDLSSSTGTHSVEISFSPSRRRHCSYENMTLLESPEEGANIQPHLIKEYAYSHEDDDDIIKPKRCWCICFPSLFRRKKDPKQKKHNVTNRRDRTQQVTPPDISRYTNVVTSSPSSRIKWHEERASLNGKYYLNRKSSKSHRNENPNITDIVHYKNSLNESHYSSPESLKSRHSGNSVLIQGYRRDSNSIASSKNSMFPGPSPAKQGMFMSLEQGRSISRKVELTEEWRGDGEVLDEKAHKFYVLFDSAGNSHYTNLIKYFEQDRGTLVMSALRRDTLVVMNICMTKDQLQQLQSDYSTGKLTRDIEQRLVNMQVLNAVDAKELRLSTIIDDSEFSQAEEELG</sequence>
<evidence type="ECO:0000313" key="3">
    <source>
        <dbReference type="Proteomes" id="UP000515154"/>
    </source>
</evidence>
<evidence type="ECO:0000313" key="11">
    <source>
        <dbReference type="RefSeq" id="XP_036363736.1"/>
    </source>
</evidence>
<evidence type="ECO:0000259" key="2">
    <source>
        <dbReference type="PROSITE" id="PS50209"/>
    </source>
</evidence>
<dbReference type="RefSeq" id="XP_029643679.1">
    <property type="nucleotide sequence ID" value="XM_029787819.2"/>
</dbReference>
<protein>
    <submittedName>
        <fullName evidence="4 5">Uncharacterized protein LOC115218054</fullName>
    </submittedName>
</protein>
<accession>A0A6P7T0Z3</accession>
<dbReference type="RefSeq" id="XP_029643677.1">
    <property type="nucleotide sequence ID" value="XM_029787817.2"/>
</dbReference>
<dbReference type="Gene3D" id="1.10.533.10">
    <property type="entry name" value="Death Domain, Fas"/>
    <property type="match status" value="1"/>
</dbReference>
<evidence type="ECO:0000256" key="1">
    <source>
        <dbReference type="SAM" id="MobiDB-lite"/>
    </source>
</evidence>
<dbReference type="CDD" id="cd01671">
    <property type="entry name" value="CARD"/>
    <property type="match status" value="1"/>
</dbReference>
<evidence type="ECO:0000313" key="6">
    <source>
        <dbReference type="RefSeq" id="XP_029643678.1"/>
    </source>
</evidence>
<dbReference type="RefSeq" id="XP_036363735.1">
    <property type="nucleotide sequence ID" value="XM_036507842.1"/>
</dbReference>
<keyword evidence="3" id="KW-1185">Reference proteome</keyword>
<dbReference type="RefSeq" id="XP_029643676.1">
    <property type="nucleotide sequence ID" value="XM_029787816.2"/>
</dbReference>
<dbReference type="InterPro" id="IPR011029">
    <property type="entry name" value="DEATH-like_dom_sf"/>
</dbReference>
<dbReference type="Proteomes" id="UP000515154">
    <property type="component" value="Linkage group LG12"/>
</dbReference>
<dbReference type="RefSeq" id="XP_029643678.1">
    <property type="nucleotide sequence ID" value="XM_029787818.2"/>
</dbReference>
<feature type="compositionally biased region" description="Basic residues" evidence="1">
    <location>
        <begin position="211"/>
        <end position="220"/>
    </location>
</feature>
<evidence type="ECO:0000313" key="7">
    <source>
        <dbReference type="RefSeq" id="XP_029643679.1"/>
    </source>
</evidence>
<dbReference type="Pfam" id="PF00619">
    <property type="entry name" value="CARD"/>
    <property type="match status" value="1"/>
</dbReference>
<dbReference type="InterPro" id="IPR001315">
    <property type="entry name" value="CARD"/>
</dbReference>
<dbReference type="RefSeq" id="XP_036363737.1">
    <property type="nucleotide sequence ID" value="XM_036507844.1"/>
</dbReference>
<dbReference type="PROSITE" id="PS50209">
    <property type="entry name" value="CARD"/>
    <property type="match status" value="1"/>
</dbReference>
<evidence type="ECO:0000313" key="4">
    <source>
        <dbReference type="RefSeq" id="XP_029643676.1"/>
    </source>
</evidence>
<dbReference type="AlphaFoldDB" id="A0A6P7T0Z3"/>
<dbReference type="KEGG" id="osn:115218054"/>
<organism evidence="3 4">
    <name type="scientific">Octopus sinensis</name>
    <name type="common">East Asian common octopus</name>
    <dbReference type="NCBI Taxonomy" id="2607531"/>
    <lineage>
        <taxon>Eukaryota</taxon>
        <taxon>Metazoa</taxon>
        <taxon>Spiralia</taxon>
        <taxon>Lophotrochozoa</taxon>
        <taxon>Mollusca</taxon>
        <taxon>Cephalopoda</taxon>
        <taxon>Coleoidea</taxon>
        <taxon>Octopodiformes</taxon>
        <taxon>Octopoda</taxon>
        <taxon>Incirrata</taxon>
        <taxon>Octopodidae</taxon>
        <taxon>Octopus</taxon>
    </lineage>
</organism>
<evidence type="ECO:0000313" key="9">
    <source>
        <dbReference type="RefSeq" id="XP_036363734.1"/>
    </source>
</evidence>
<evidence type="ECO:0000313" key="8">
    <source>
        <dbReference type="RefSeq" id="XP_036363733.1"/>
    </source>
</evidence>
<dbReference type="SUPFAM" id="SSF47986">
    <property type="entry name" value="DEATH domain"/>
    <property type="match status" value="1"/>
</dbReference>
<dbReference type="RefSeq" id="XP_036363736.1">
    <property type="nucleotide sequence ID" value="XM_036507843.1"/>
</dbReference>
<feature type="domain" description="CARD" evidence="2">
    <location>
        <begin position="7"/>
        <end position="87"/>
    </location>
</feature>
<feature type="region of interest" description="Disordered" evidence="1">
    <location>
        <begin position="211"/>
        <end position="230"/>
    </location>
</feature>
<dbReference type="RefSeq" id="XP_036363734.1">
    <property type="nucleotide sequence ID" value="XM_036507841.1"/>
</dbReference>
<reference evidence="4 5" key="1">
    <citation type="submission" date="2025-08" db="UniProtKB">
        <authorList>
            <consortium name="RefSeq"/>
        </authorList>
    </citation>
    <scope>IDENTIFICATION</scope>
</reference>